<feature type="signal peptide" evidence="2">
    <location>
        <begin position="1"/>
        <end position="32"/>
    </location>
</feature>
<feature type="chain" id="PRO_5046415423" description="TNT domain-containing protein" evidence="2">
    <location>
        <begin position="33"/>
        <end position="257"/>
    </location>
</feature>
<evidence type="ECO:0000256" key="2">
    <source>
        <dbReference type="SAM" id="SignalP"/>
    </source>
</evidence>
<gene>
    <name evidence="4" type="ORF">GCM10022226_18010</name>
</gene>
<reference evidence="5" key="1">
    <citation type="journal article" date="2019" name="Int. J. Syst. Evol. Microbiol.">
        <title>The Global Catalogue of Microorganisms (GCM) 10K type strain sequencing project: providing services to taxonomists for standard genome sequencing and annotation.</title>
        <authorList>
            <consortium name="The Broad Institute Genomics Platform"/>
            <consortium name="The Broad Institute Genome Sequencing Center for Infectious Disease"/>
            <person name="Wu L."/>
            <person name="Ma J."/>
        </authorList>
    </citation>
    <scope>NUCLEOTIDE SEQUENCE [LARGE SCALE GENOMIC DNA]</scope>
    <source>
        <strain evidence="5">JCM 16908</strain>
    </source>
</reference>
<protein>
    <recommendedName>
        <fullName evidence="3">TNT domain-containing protein</fullName>
    </recommendedName>
</protein>
<evidence type="ECO:0000313" key="5">
    <source>
        <dbReference type="Proteomes" id="UP001500888"/>
    </source>
</evidence>
<evidence type="ECO:0000256" key="1">
    <source>
        <dbReference type="SAM" id="MobiDB-lite"/>
    </source>
</evidence>
<name>A0ABP7HUX7_9ACTN</name>
<keyword evidence="2" id="KW-0732">Signal</keyword>
<dbReference type="InterPro" id="IPR053024">
    <property type="entry name" value="Fungal_surface_NADase"/>
</dbReference>
<evidence type="ECO:0000313" key="4">
    <source>
        <dbReference type="EMBL" id="GAA3799015.1"/>
    </source>
</evidence>
<dbReference type="Pfam" id="PF14021">
    <property type="entry name" value="TNT"/>
    <property type="match status" value="1"/>
</dbReference>
<dbReference type="InterPro" id="IPR025331">
    <property type="entry name" value="TNT"/>
</dbReference>
<comment type="caution">
    <text evidence="4">The sequence shown here is derived from an EMBL/GenBank/DDBJ whole genome shotgun (WGS) entry which is preliminary data.</text>
</comment>
<feature type="domain" description="TNT" evidence="3">
    <location>
        <begin position="148"/>
        <end position="255"/>
    </location>
</feature>
<dbReference type="RefSeq" id="WP_344936620.1">
    <property type="nucleotide sequence ID" value="NZ_BAAAZR010000002.1"/>
</dbReference>
<keyword evidence="5" id="KW-1185">Reference proteome</keyword>
<organism evidence="4 5">
    <name type="scientific">Sphaerisporangium flaviroseum</name>
    <dbReference type="NCBI Taxonomy" id="509199"/>
    <lineage>
        <taxon>Bacteria</taxon>
        <taxon>Bacillati</taxon>
        <taxon>Actinomycetota</taxon>
        <taxon>Actinomycetes</taxon>
        <taxon>Streptosporangiales</taxon>
        <taxon>Streptosporangiaceae</taxon>
        <taxon>Sphaerisporangium</taxon>
    </lineage>
</organism>
<dbReference type="PANTHER" id="PTHR42059:SF1">
    <property type="entry name" value="TNT DOMAIN-CONTAINING PROTEIN"/>
    <property type="match status" value="1"/>
</dbReference>
<sequence>MRNFRRRASLAGAIGIVAASLTAVSAEAPAHAASRAGAPWATGVRATDPSVPATAAAGLASPAADDAEPACTAPYVNEDPRLGPKKLPKKRLLGHILRDYVPLGGIPPQKFLNRYWDWGAASYRYPHDFGFAHSGNYSNGRPLITPMTLRVGEKMDRFGGEGGAFLAPLGTPFSRRGIPPSSLVTLPIKPEYPCNYHAYEVSREFAVDSGPIASAFQQPGGGDQYHLVSRLIPEAPQLRPEVSVSWLVDNGYLQRLN</sequence>
<proteinExistence type="predicted"/>
<feature type="region of interest" description="Disordered" evidence="1">
    <location>
        <begin position="57"/>
        <end position="82"/>
    </location>
</feature>
<dbReference type="Proteomes" id="UP001500888">
    <property type="component" value="Unassembled WGS sequence"/>
</dbReference>
<dbReference type="EMBL" id="BAAAZR010000002">
    <property type="protein sequence ID" value="GAA3799015.1"/>
    <property type="molecule type" value="Genomic_DNA"/>
</dbReference>
<evidence type="ECO:0000259" key="3">
    <source>
        <dbReference type="Pfam" id="PF14021"/>
    </source>
</evidence>
<dbReference type="PANTHER" id="PTHR42059">
    <property type="entry name" value="TNT DOMAIN-CONTAINING PROTEIN"/>
    <property type="match status" value="1"/>
</dbReference>
<accession>A0ABP7HUX7</accession>